<dbReference type="Proteomes" id="UP000230066">
    <property type="component" value="Unassembled WGS sequence"/>
</dbReference>
<dbReference type="InterPro" id="IPR000742">
    <property type="entry name" value="EGF"/>
</dbReference>
<comment type="caution">
    <text evidence="11">The sequence shown here is derived from an EMBL/GenBank/DDBJ whole genome shotgun (WGS) entry which is preliminary data.</text>
</comment>
<evidence type="ECO:0000256" key="6">
    <source>
        <dbReference type="ARBA" id="ARBA00023157"/>
    </source>
</evidence>
<evidence type="ECO:0000256" key="2">
    <source>
        <dbReference type="ARBA" id="ARBA00022536"/>
    </source>
</evidence>
<keyword evidence="2 7" id="KW-0245">EGF-like domain</keyword>
<feature type="chain" id="PRO_5020020737" description="EGF-like domain-containing protein" evidence="9">
    <location>
        <begin position="20"/>
        <end position="650"/>
    </location>
</feature>
<keyword evidence="5" id="KW-0221">Differentiation</keyword>
<keyword evidence="12" id="KW-1185">Reference proteome</keyword>
<dbReference type="InterPro" id="IPR051022">
    <property type="entry name" value="Notch_Cell-Fate_Det"/>
</dbReference>
<feature type="domain" description="EGF-like" evidence="10">
    <location>
        <begin position="352"/>
        <end position="394"/>
    </location>
</feature>
<dbReference type="SMART" id="SM00181">
    <property type="entry name" value="EGF"/>
    <property type="match status" value="3"/>
</dbReference>
<reference evidence="11" key="1">
    <citation type="submission" date="2019-03" db="EMBL/GenBank/DDBJ databases">
        <title>Improved annotation for the trematode Fasciola hepatica.</title>
        <authorList>
            <person name="Choi Y.-J."/>
            <person name="Martin J."/>
            <person name="Mitreva M."/>
        </authorList>
    </citation>
    <scope>NUCLEOTIDE SEQUENCE [LARGE SCALE GENOMIC DNA]</scope>
</reference>
<dbReference type="GO" id="GO:0007157">
    <property type="term" value="P:heterophilic cell-cell adhesion via plasma membrane cell adhesion molecules"/>
    <property type="evidence" value="ECO:0007669"/>
    <property type="project" value="TreeGrafter"/>
</dbReference>
<feature type="domain" description="EGF-like" evidence="10">
    <location>
        <begin position="268"/>
        <end position="326"/>
    </location>
</feature>
<dbReference type="EMBL" id="JXXN02000194">
    <property type="protein sequence ID" value="THD28265.1"/>
    <property type="molecule type" value="Genomic_DNA"/>
</dbReference>
<evidence type="ECO:0000259" key="10">
    <source>
        <dbReference type="PROSITE" id="PS50026"/>
    </source>
</evidence>
<evidence type="ECO:0000256" key="7">
    <source>
        <dbReference type="PROSITE-ProRule" id="PRU00076"/>
    </source>
</evidence>
<name>A0A4E0RKE6_FASHE</name>
<keyword evidence="1" id="KW-0217">Developmental protein</keyword>
<proteinExistence type="predicted"/>
<evidence type="ECO:0000256" key="4">
    <source>
        <dbReference type="ARBA" id="ARBA00022737"/>
    </source>
</evidence>
<keyword evidence="8" id="KW-1133">Transmembrane helix</keyword>
<organism evidence="11 12">
    <name type="scientific">Fasciola hepatica</name>
    <name type="common">Liver fluke</name>
    <dbReference type="NCBI Taxonomy" id="6192"/>
    <lineage>
        <taxon>Eukaryota</taxon>
        <taxon>Metazoa</taxon>
        <taxon>Spiralia</taxon>
        <taxon>Lophotrochozoa</taxon>
        <taxon>Platyhelminthes</taxon>
        <taxon>Trematoda</taxon>
        <taxon>Digenea</taxon>
        <taxon>Plagiorchiida</taxon>
        <taxon>Echinostomata</taxon>
        <taxon>Echinostomatoidea</taxon>
        <taxon>Fasciolidae</taxon>
        <taxon>Fasciola</taxon>
    </lineage>
</organism>
<keyword evidence="8" id="KW-0812">Transmembrane</keyword>
<feature type="transmembrane region" description="Helical" evidence="8">
    <location>
        <begin position="444"/>
        <end position="468"/>
    </location>
</feature>
<dbReference type="CDD" id="cd00054">
    <property type="entry name" value="EGF_CA"/>
    <property type="match status" value="3"/>
</dbReference>
<dbReference type="InterPro" id="IPR001881">
    <property type="entry name" value="EGF-like_Ca-bd_dom"/>
</dbReference>
<dbReference type="PANTHER" id="PTHR24049:SF22">
    <property type="entry name" value="DROSOPHILA CRUMBS HOMOLOG"/>
    <property type="match status" value="1"/>
</dbReference>
<dbReference type="InterPro" id="IPR000152">
    <property type="entry name" value="EGF-type_Asp/Asn_hydroxyl_site"/>
</dbReference>
<dbReference type="GO" id="GO:0032991">
    <property type="term" value="C:protein-containing complex"/>
    <property type="evidence" value="ECO:0007669"/>
    <property type="project" value="TreeGrafter"/>
</dbReference>
<dbReference type="GO" id="GO:0030154">
    <property type="term" value="P:cell differentiation"/>
    <property type="evidence" value="ECO:0007669"/>
    <property type="project" value="UniProtKB-KW"/>
</dbReference>
<dbReference type="Gene3D" id="2.10.25.140">
    <property type="match status" value="1"/>
</dbReference>
<protein>
    <recommendedName>
        <fullName evidence="10">EGF-like domain-containing protein</fullName>
    </recommendedName>
</protein>
<dbReference type="Pfam" id="PF01414">
    <property type="entry name" value="DSL"/>
    <property type="match status" value="1"/>
</dbReference>
<sequence length="650" mass="73012">MGFSLVVLLFLLLFQRTQSTVTIFLKLYRLSVEENTSICDPGINPSACDLYLKICLRGSTRSGSCDLYILTPRNAFPNQNKIIFGESIDYIENPISVQLVNFPASPQLRIEVYDADSTLFDTDDLLTSFELEDFIIPALPTVPSEDWINVNFSSSEKIPITTVSHNVESKANISVQFSIWARCPPSFYGAGCGIECSPRNSVDDGYYGCHFQSGQRICIPGWYGVRCDKRDLCEVEKPCGTMGTCENTPEGFRCICKPPFGGIYCDQLPDECPKDDNAQLNLPRCLNGAFCVILNHKNVPSSQHSEDSPLSHRCICQPGFTGVRCELDVDECIQAYNHSDVSDMDSRTREYNLPHCLTDDRLAHPCCDPQAQCVNTHGNYECICQPGWIGLHCEYPPTIWPTSYHLVVNKTARYIAGFRGELASSNNETGAAHSLTDLGGKPSIWTTAFLIQLVVFVVCLPVIVIYSVKLRRRKKTLNLISKNPQSTRTPVRYTRPAGLSGLPQIPTSTTAEIVISRMKSINPNLYSTFTSVHSPHVRTPFLAEDMTDYEELTYGVCSEETSSMYDQLEEDTKHGNISMMENTKEMKLISQRILPTVTPEAQQIPHLQFDETLPNVHLNVTHMEPQSLQPPGDYENNENPMEYRRTDEFF</sequence>
<feature type="disulfide bond" evidence="7">
    <location>
        <begin position="316"/>
        <end position="325"/>
    </location>
</feature>
<dbReference type="GO" id="GO:0007154">
    <property type="term" value="P:cell communication"/>
    <property type="evidence" value="ECO:0007669"/>
    <property type="project" value="InterPro"/>
</dbReference>
<evidence type="ECO:0000256" key="1">
    <source>
        <dbReference type="ARBA" id="ARBA00022473"/>
    </source>
</evidence>
<evidence type="ECO:0000256" key="9">
    <source>
        <dbReference type="SAM" id="SignalP"/>
    </source>
</evidence>
<feature type="signal peptide" evidence="9">
    <location>
        <begin position="1"/>
        <end position="19"/>
    </location>
</feature>
<dbReference type="Pfam" id="PF12661">
    <property type="entry name" value="hEGF"/>
    <property type="match status" value="2"/>
</dbReference>
<feature type="disulfide bond" evidence="7">
    <location>
        <begin position="384"/>
        <end position="393"/>
    </location>
</feature>
<dbReference type="GO" id="GO:0045197">
    <property type="term" value="P:establishment or maintenance of epithelial cell apical/basal polarity"/>
    <property type="evidence" value="ECO:0007669"/>
    <property type="project" value="TreeGrafter"/>
</dbReference>
<feature type="domain" description="EGF-like" evidence="10">
    <location>
        <begin position="229"/>
        <end position="266"/>
    </location>
</feature>
<dbReference type="InterPro" id="IPR009030">
    <property type="entry name" value="Growth_fac_rcpt_cys_sf"/>
</dbReference>
<comment type="caution">
    <text evidence="7">Lacks conserved residue(s) required for the propagation of feature annotation.</text>
</comment>
<dbReference type="InterPro" id="IPR013032">
    <property type="entry name" value="EGF-like_CS"/>
</dbReference>
<gene>
    <name evidence="11" type="ORF">D915_000928</name>
</gene>
<keyword evidence="3 9" id="KW-0732">Signal</keyword>
<evidence type="ECO:0000256" key="5">
    <source>
        <dbReference type="ARBA" id="ARBA00022782"/>
    </source>
</evidence>
<keyword evidence="4" id="KW-0677">Repeat</keyword>
<dbReference type="Gene3D" id="2.10.25.10">
    <property type="entry name" value="Laminin"/>
    <property type="match status" value="3"/>
</dbReference>
<evidence type="ECO:0000256" key="8">
    <source>
        <dbReference type="SAM" id="Phobius"/>
    </source>
</evidence>
<dbReference type="GO" id="GO:0005886">
    <property type="term" value="C:plasma membrane"/>
    <property type="evidence" value="ECO:0007669"/>
    <property type="project" value="TreeGrafter"/>
</dbReference>
<dbReference type="GO" id="GO:0005509">
    <property type="term" value="F:calcium ion binding"/>
    <property type="evidence" value="ECO:0007669"/>
    <property type="project" value="InterPro"/>
</dbReference>
<dbReference type="PROSITE" id="PS00022">
    <property type="entry name" value="EGF_1"/>
    <property type="match status" value="3"/>
</dbReference>
<evidence type="ECO:0000313" key="11">
    <source>
        <dbReference type="EMBL" id="THD28265.1"/>
    </source>
</evidence>
<dbReference type="PROSITE" id="PS50026">
    <property type="entry name" value="EGF_3"/>
    <property type="match status" value="3"/>
</dbReference>
<dbReference type="SMART" id="SM00179">
    <property type="entry name" value="EGF_CA"/>
    <property type="match status" value="3"/>
</dbReference>
<keyword evidence="8" id="KW-0472">Membrane</keyword>
<evidence type="ECO:0000256" key="3">
    <source>
        <dbReference type="ARBA" id="ARBA00022729"/>
    </source>
</evidence>
<accession>A0A4E0RKE6</accession>
<evidence type="ECO:0000313" key="12">
    <source>
        <dbReference type="Proteomes" id="UP000230066"/>
    </source>
</evidence>
<dbReference type="PROSITE" id="PS00010">
    <property type="entry name" value="ASX_HYDROXYL"/>
    <property type="match status" value="2"/>
</dbReference>
<dbReference type="InterPro" id="IPR001774">
    <property type="entry name" value="DSL"/>
</dbReference>
<dbReference type="AlphaFoldDB" id="A0A4E0RKE6"/>
<dbReference type="PANTHER" id="PTHR24049">
    <property type="entry name" value="CRUMBS FAMILY MEMBER"/>
    <property type="match status" value="1"/>
</dbReference>
<feature type="disulfide bond" evidence="7">
    <location>
        <begin position="256"/>
        <end position="265"/>
    </location>
</feature>
<dbReference type="PROSITE" id="PS01186">
    <property type="entry name" value="EGF_2"/>
    <property type="match status" value="3"/>
</dbReference>
<dbReference type="SUPFAM" id="SSF57184">
    <property type="entry name" value="Growth factor receptor domain"/>
    <property type="match status" value="1"/>
</dbReference>
<keyword evidence="6 7" id="KW-1015">Disulfide bond</keyword>